<dbReference type="RefSeq" id="WP_345385567.1">
    <property type="nucleotide sequence ID" value="NZ_BAABHG010000001.1"/>
</dbReference>
<protein>
    <submittedName>
        <fullName evidence="1">SDR family NAD(P)-dependent oxidoreductase</fullName>
        <ecNumber evidence="1">1.-.-.-</ecNumber>
    </submittedName>
</protein>
<dbReference type="EMBL" id="JBHUKU010000026">
    <property type="protein sequence ID" value="MFD2464476.1"/>
    <property type="molecule type" value="Genomic_DNA"/>
</dbReference>
<organism evidence="1 2">
    <name type="scientific">Amycolatopsis samaneae</name>
    <dbReference type="NCBI Taxonomy" id="664691"/>
    <lineage>
        <taxon>Bacteria</taxon>
        <taxon>Bacillati</taxon>
        <taxon>Actinomycetota</taxon>
        <taxon>Actinomycetes</taxon>
        <taxon>Pseudonocardiales</taxon>
        <taxon>Pseudonocardiaceae</taxon>
        <taxon>Amycolatopsis</taxon>
    </lineage>
</organism>
<evidence type="ECO:0000313" key="1">
    <source>
        <dbReference type="EMBL" id="MFD2464476.1"/>
    </source>
</evidence>
<dbReference type="InterPro" id="IPR036291">
    <property type="entry name" value="NAD(P)-bd_dom_sf"/>
</dbReference>
<keyword evidence="2" id="KW-1185">Reference proteome</keyword>
<dbReference type="SUPFAM" id="SSF51735">
    <property type="entry name" value="NAD(P)-binding Rossmann-fold domains"/>
    <property type="match status" value="1"/>
</dbReference>
<dbReference type="InterPro" id="IPR002347">
    <property type="entry name" value="SDR_fam"/>
</dbReference>
<reference evidence="2" key="1">
    <citation type="journal article" date="2019" name="Int. J. Syst. Evol. Microbiol.">
        <title>The Global Catalogue of Microorganisms (GCM) 10K type strain sequencing project: providing services to taxonomists for standard genome sequencing and annotation.</title>
        <authorList>
            <consortium name="The Broad Institute Genomics Platform"/>
            <consortium name="The Broad Institute Genome Sequencing Center for Infectious Disease"/>
            <person name="Wu L."/>
            <person name="Ma J."/>
        </authorList>
    </citation>
    <scope>NUCLEOTIDE SEQUENCE [LARGE SCALE GENOMIC DNA]</scope>
    <source>
        <strain evidence="2">CGMCC 4.7643</strain>
    </source>
</reference>
<comment type="caution">
    <text evidence="1">The sequence shown here is derived from an EMBL/GenBank/DDBJ whole genome shotgun (WGS) entry which is preliminary data.</text>
</comment>
<dbReference type="EC" id="1.-.-.-" evidence="1"/>
<dbReference type="GO" id="GO:0016491">
    <property type="term" value="F:oxidoreductase activity"/>
    <property type="evidence" value="ECO:0007669"/>
    <property type="project" value="UniProtKB-KW"/>
</dbReference>
<accession>A0ABW5GUG1</accession>
<sequence length="242" mass="25530">MPRTIAVFGAGPGLGQAVARRYGQAGYDVVLVARRAAPLERFAEKLSAEGITTHVVTGDLSDTASVPALAERIRAKAGHPDVLYYGPAPADPGFVPAVTLDPERVRDLMPMTLYTLLALVGEFLPAMLERGEGAVLSAQGAAAMRGLPGMTGWPPALAAQRHYLQSLAAEVADRGVHVGMLYIGAYIVGSAAAEQRVAEDAGGPAREQPAADPAELAELLWTMHSTGNPREKLVPEHFFDGW</sequence>
<evidence type="ECO:0000313" key="2">
    <source>
        <dbReference type="Proteomes" id="UP001597419"/>
    </source>
</evidence>
<gene>
    <name evidence="1" type="ORF">ACFSYJ_38075</name>
</gene>
<name>A0ABW5GUG1_9PSEU</name>
<keyword evidence="1" id="KW-0560">Oxidoreductase</keyword>
<proteinExistence type="predicted"/>
<dbReference type="PANTHER" id="PTHR43431:SF7">
    <property type="entry name" value="OXIDOREDUCTASE, SHORT CHAIN DEHYDROGENASE_REDUCTASE FAMILY (AFU_ORTHOLOGUE AFUA_5G14000)"/>
    <property type="match status" value="1"/>
</dbReference>
<dbReference type="Pfam" id="PF00106">
    <property type="entry name" value="adh_short"/>
    <property type="match status" value="1"/>
</dbReference>
<dbReference type="PANTHER" id="PTHR43431">
    <property type="entry name" value="OXIDOREDUCTASE, SHORT CHAIN DEHYDROGENASE/REDUCTASE FAMILY (AFU_ORTHOLOGUE AFUA_5G14000)"/>
    <property type="match status" value="1"/>
</dbReference>
<dbReference type="Proteomes" id="UP001597419">
    <property type="component" value="Unassembled WGS sequence"/>
</dbReference>
<dbReference type="Gene3D" id="3.40.50.720">
    <property type="entry name" value="NAD(P)-binding Rossmann-like Domain"/>
    <property type="match status" value="1"/>
</dbReference>